<sequence length="445" mass="50067">MRNAKGPLSLLATDASAILSYFVLPIAAEFRRLVNYRDYLKECFKLNRKLDRKKKFVVMIMIFLITVLPVCLAQFTIQGASDGNRVSQGLRYSEEKGIEYTDQSASLGAGDFTIQGATDGNSDFKIQGATDGHSNFQIQGPSQGAISTFNVQPPTDGHSQSIIRGPYDANHQAATKSLQYNDPSGLRVNWKSYNHDRQPRLHQAQTEAHYAEPAAQRAPPPVQHRPPVQPPIQQPSYRPYNDAPAQIKQLLQFQAQIPYVNAIPEQFRYDHLAAAQAQAQQVQAKFQQEAATPEYRGTKPRGGPSRHRRQAPQHPQHPQAQQPVQQPQYRRLSQPPTEPAPQYSTNLPNNLQALLKYQAQIPYNIIANQIRYVPDKPYVPQPIQQPNTQAAQPAQYQGQGDHYQGQASTYTQSQINTYQDYPQEQTAAYYGQGQGVRPVTENHQY</sequence>
<feature type="transmembrane region" description="Helical" evidence="2">
    <location>
        <begin position="56"/>
        <end position="77"/>
    </location>
</feature>
<name>A0A834JVZ7_VESGE</name>
<dbReference type="AlphaFoldDB" id="A0A834JVZ7"/>
<evidence type="ECO:0000313" key="4">
    <source>
        <dbReference type="Proteomes" id="UP000617340"/>
    </source>
</evidence>
<gene>
    <name evidence="3" type="ORF">HZH68_009516</name>
</gene>
<feature type="compositionally biased region" description="Low complexity" evidence="1">
    <location>
        <begin position="312"/>
        <end position="331"/>
    </location>
</feature>
<keyword evidence="2" id="KW-0812">Transmembrane</keyword>
<keyword evidence="2" id="KW-1133">Transmembrane helix</keyword>
<accession>A0A834JVZ7</accession>
<evidence type="ECO:0000256" key="2">
    <source>
        <dbReference type="SAM" id="Phobius"/>
    </source>
</evidence>
<feature type="region of interest" description="Disordered" evidence="1">
    <location>
        <begin position="384"/>
        <end position="405"/>
    </location>
</feature>
<evidence type="ECO:0000256" key="1">
    <source>
        <dbReference type="SAM" id="MobiDB-lite"/>
    </source>
</evidence>
<keyword evidence="4" id="KW-1185">Reference proteome</keyword>
<proteinExistence type="predicted"/>
<reference evidence="3" key="1">
    <citation type="journal article" date="2020" name="G3 (Bethesda)">
        <title>High-Quality Assemblies for Three Invasive Social Wasps from the &lt;i&gt;Vespula&lt;/i&gt; Genus.</title>
        <authorList>
            <person name="Harrop T.W.R."/>
            <person name="Guhlin J."/>
            <person name="McLaughlin G.M."/>
            <person name="Permina E."/>
            <person name="Stockwell P."/>
            <person name="Gilligan J."/>
            <person name="Le Lec M.F."/>
            <person name="Gruber M.A.M."/>
            <person name="Quinn O."/>
            <person name="Lovegrove M."/>
            <person name="Duncan E.J."/>
            <person name="Remnant E.J."/>
            <person name="Van Eeckhoven J."/>
            <person name="Graham B."/>
            <person name="Knapp R.A."/>
            <person name="Langford K.W."/>
            <person name="Kronenberg Z."/>
            <person name="Press M.O."/>
            <person name="Eacker S.M."/>
            <person name="Wilson-Rankin E.E."/>
            <person name="Purcell J."/>
            <person name="Lester P.J."/>
            <person name="Dearden P.K."/>
        </authorList>
    </citation>
    <scope>NUCLEOTIDE SEQUENCE</scope>
    <source>
        <strain evidence="3">Linc-1</strain>
    </source>
</reference>
<evidence type="ECO:0000313" key="3">
    <source>
        <dbReference type="EMBL" id="KAF7395466.1"/>
    </source>
</evidence>
<dbReference type="EMBL" id="JACSDZ010000009">
    <property type="protein sequence ID" value="KAF7395466.1"/>
    <property type="molecule type" value="Genomic_DNA"/>
</dbReference>
<keyword evidence="2" id="KW-0472">Membrane</keyword>
<dbReference type="Proteomes" id="UP000617340">
    <property type="component" value="Unassembled WGS sequence"/>
</dbReference>
<comment type="caution">
    <text evidence="3">The sequence shown here is derived from an EMBL/GenBank/DDBJ whole genome shotgun (WGS) entry which is preliminary data.</text>
</comment>
<feature type="transmembrane region" description="Helical" evidence="2">
    <location>
        <begin position="6"/>
        <end position="27"/>
    </location>
</feature>
<organism evidence="3 4">
    <name type="scientific">Vespula germanica</name>
    <name type="common">German yellow jacket</name>
    <name type="synonym">Paravespula germanica</name>
    <dbReference type="NCBI Taxonomy" id="30212"/>
    <lineage>
        <taxon>Eukaryota</taxon>
        <taxon>Metazoa</taxon>
        <taxon>Ecdysozoa</taxon>
        <taxon>Arthropoda</taxon>
        <taxon>Hexapoda</taxon>
        <taxon>Insecta</taxon>
        <taxon>Pterygota</taxon>
        <taxon>Neoptera</taxon>
        <taxon>Endopterygota</taxon>
        <taxon>Hymenoptera</taxon>
        <taxon>Apocrita</taxon>
        <taxon>Aculeata</taxon>
        <taxon>Vespoidea</taxon>
        <taxon>Vespidae</taxon>
        <taxon>Vespinae</taxon>
        <taxon>Vespula</taxon>
    </lineage>
</organism>
<feature type="region of interest" description="Disordered" evidence="1">
    <location>
        <begin position="284"/>
        <end position="346"/>
    </location>
</feature>
<feature type="region of interest" description="Disordered" evidence="1">
    <location>
        <begin position="210"/>
        <end position="236"/>
    </location>
</feature>
<feature type="compositionally biased region" description="Pro residues" evidence="1">
    <location>
        <begin position="218"/>
        <end position="233"/>
    </location>
</feature>
<protein>
    <submittedName>
        <fullName evidence="3">Uncharacterized protein</fullName>
    </submittedName>
</protein>